<name>A0A8H5BGJ4_9AGAR</name>
<evidence type="ECO:0008006" key="3">
    <source>
        <dbReference type="Google" id="ProtNLM"/>
    </source>
</evidence>
<comment type="caution">
    <text evidence="1">The sequence shown here is derived from an EMBL/GenBank/DDBJ whole genome shotgun (WGS) entry which is preliminary data.</text>
</comment>
<dbReference type="SUPFAM" id="SSF52047">
    <property type="entry name" value="RNI-like"/>
    <property type="match status" value="1"/>
</dbReference>
<evidence type="ECO:0000313" key="2">
    <source>
        <dbReference type="Proteomes" id="UP000567179"/>
    </source>
</evidence>
<sequence>MSSSPQLYIMMPLNPSFCPSILTLPIFSRPSSRLFHYASPPPSLPPFLPSSTRLTPAPSIGLQITHITQSPPLTPFHPSDRQPQLELQKVHQLQFEIQNHEQIQLPQPGYTLPESCLFGMEDKSDAYNPFGELNVSVFQGMVYPAMGMGGDMGGHYASSNASNAFYYFNGTRSGQAQVADLDHSALNMNTTMHQYLGFDDAGINYSAFTANYTWNGNYCDAPAPTFSPAVSSPVTPGSLVYPISPVSNGSAASLAYPDSPITPASASGSLDSPITLDYPFPSPDPSFAGVLTLTVPYPYPYPDHNHDHDTNNYHDAPLKFDENDNQLLSQTEFLDALQRRYSSASVSGSDLSMGVELNGAQDAAAPNGGDHGAYYPWSQHFGANVTGLEVEFGKMGYIRALRTPLHFTIHDTILFTVYIYSQLTTLGISISICLWHVLFPFQTLIFGFIHIVLGSPVRFIKEIVIFLTDHKVDLPEVPMEKLSIFGNTMDTKIYWPKTTSDTLQALEAIIHLPSVVDLYIRGVGKFPNHLISANTQLRTLTISHIDYDEGEYEGGSPPPFFAAILPKLENLTIRQCTRVPQGLQLPAVLTIEAEYGFSPQSETAWAVIQRLAQTLVGLRISDCDSDEKHPMLLERLDLSSFPKLETLAHSYVCSYNSEKFQTWGEMASLLNVRRPSPNLRHMDFFIFLDGEDQFHDDFLSRVVKHYPWEVLDKALASGYFPSIKEVYIYLVITFSKLDAVGVLDATVHLGDTSKALRSNIMNSFSQSKTLPIRIKVGVDIEIS</sequence>
<reference evidence="1 2" key="1">
    <citation type="journal article" date="2020" name="ISME J.">
        <title>Uncovering the hidden diversity of litter-decomposition mechanisms in mushroom-forming fungi.</title>
        <authorList>
            <person name="Floudas D."/>
            <person name="Bentzer J."/>
            <person name="Ahren D."/>
            <person name="Johansson T."/>
            <person name="Persson P."/>
            <person name="Tunlid A."/>
        </authorList>
    </citation>
    <scope>NUCLEOTIDE SEQUENCE [LARGE SCALE GENOMIC DNA]</scope>
    <source>
        <strain evidence="1 2">CBS 101986</strain>
    </source>
</reference>
<dbReference type="PROSITE" id="PS00018">
    <property type="entry name" value="EF_HAND_1"/>
    <property type="match status" value="1"/>
</dbReference>
<evidence type="ECO:0000313" key="1">
    <source>
        <dbReference type="EMBL" id="KAF5322731.1"/>
    </source>
</evidence>
<dbReference type="EMBL" id="JAACJJ010000028">
    <property type="protein sequence ID" value="KAF5322731.1"/>
    <property type="molecule type" value="Genomic_DNA"/>
</dbReference>
<dbReference type="Gene3D" id="3.80.10.10">
    <property type="entry name" value="Ribonuclease Inhibitor"/>
    <property type="match status" value="1"/>
</dbReference>
<proteinExistence type="predicted"/>
<dbReference type="Proteomes" id="UP000567179">
    <property type="component" value="Unassembled WGS sequence"/>
</dbReference>
<dbReference type="AlphaFoldDB" id="A0A8H5BGJ4"/>
<protein>
    <recommendedName>
        <fullName evidence="3">EF-hand domain-containing protein</fullName>
    </recommendedName>
</protein>
<dbReference type="InterPro" id="IPR018247">
    <property type="entry name" value="EF_Hand_1_Ca_BS"/>
</dbReference>
<organism evidence="1 2">
    <name type="scientific">Psilocybe cf. subviscida</name>
    <dbReference type="NCBI Taxonomy" id="2480587"/>
    <lineage>
        <taxon>Eukaryota</taxon>
        <taxon>Fungi</taxon>
        <taxon>Dikarya</taxon>
        <taxon>Basidiomycota</taxon>
        <taxon>Agaricomycotina</taxon>
        <taxon>Agaricomycetes</taxon>
        <taxon>Agaricomycetidae</taxon>
        <taxon>Agaricales</taxon>
        <taxon>Agaricineae</taxon>
        <taxon>Strophariaceae</taxon>
        <taxon>Psilocybe</taxon>
    </lineage>
</organism>
<gene>
    <name evidence="1" type="ORF">D9619_000330</name>
</gene>
<accession>A0A8H5BGJ4</accession>
<dbReference type="InterPro" id="IPR032675">
    <property type="entry name" value="LRR_dom_sf"/>
</dbReference>
<keyword evidence="2" id="KW-1185">Reference proteome</keyword>